<proteinExistence type="predicted"/>
<dbReference type="AlphaFoldDB" id="A0A9P7F574"/>
<dbReference type="Proteomes" id="UP000823399">
    <property type="component" value="Unassembled WGS sequence"/>
</dbReference>
<keyword evidence="3" id="KW-1185">Reference proteome</keyword>
<accession>A0A9P7F574</accession>
<dbReference type="RefSeq" id="XP_041291465.1">
    <property type="nucleotide sequence ID" value="XM_041428739.1"/>
</dbReference>
<evidence type="ECO:0000313" key="2">
    <source>
        <dbReference type="EMBL" id="KAG2106155.1"/>
    </source>
</evidence>
<dbReference type="GeneID" id="64690998"/>
<sequence>MSRAILVHFFTLTTPHTSTTARSVIIPAAHSITFEDPFKGAMKLLKQKREDSMKRPQTSNRRSTTTMAMLSPPIHDTTSTSSAPAIRAVVAAPINTKRFRPAATKNGLRNLCAHRWLKQL</sequence>
<gene>
    <name evidence="2" type="ORF">F5147DRAFT_232305</name>
</gene>
<feature type="region of interest" description="Disordered" evidence="1">
    <location>
        <begin position="47"/>
        <end position="82"/>
    </location>
</feature>
<feature type="compositionally biased region" description="Polar residues" evidence="1">
    <location>
        <begin position="55"/>
        <end position="68"/>
    </location>
</feature>
<protein>
    <submittedName>
        <fullName evidence="2">Uncharacterized protein</fullName>
    </submittedName>
</protein>
<evidence type="ECO:0000256" key="1">
    <source>
        <dbReference type="SAM" id="MobiDB-lite"/>
    </source>
</evidence>
<dbReference type="EMBL" id="JABBWM010000036">
    <property type="protein sequence ID" value="KAG2106155.1"/>
    <property type="molecule type" value="Genomic_DNA"/>
</dbReference>
<comment type="caution">
    <text evidence="2">The sequence shown here is derived from an EMBL/GenBank/DDBJ whole genome shotgun (WGS) entry which is preliminary data.</text>
</comment>
<name>A0A9P7F574_9AGAM</name>
<reference evidence="2" key="1">
    <citation type="journal article" date="2020" name="New Phytol.">
        <title>Comparative genomics reveals dynamic genome evolution in host specialist ectomycorrhizal fungi.</title>
        <authorList>
            <person name="Lofgren L.A."/>
            <person name="Nguyen N.H."/>
            <person name="Vilgalys R."/>
            <person name="Ruytinx J."/>
            <person name="Liao H.L."/>
            <person name="Branco S."/>
            <person name="Kuo A."/>
            <person name="LaButti K."/>
            <person name="Lipzen A."/>
            <person name="Andreopoulos W."/>
            <person name="Pangilinan J."/>
            <person name="Riley R."/>
            <person name="Hundley H."/>
            <person name="Na H."/>
            <person name="Barry K."/>
            <person name="Grigoriev I.V."/>
            <person name="Stajich J.E."/>
            <person name="Kennedy P.G."/>
        </authorList>
    </citation>
    <scope>NUCLEOTIDE SEQUENCE</scope>
    <source>
        <strain evidence="2">FC423</strain>
    </source>
</reference>
<organism evidence="2 3">
    <name type="scientific">Suillus discolor</name>
    <dbReference type="NCBI Taxonomy" id="1912936"/>
    <lineage>
        <taxon>Eukaryota</taxon>
        <taxon>Fungi</taxon>
        <taxon>Dikarya</taxon>
        <taxon>Basidiomycota</taxon>
        <taxon>Agaricomycotina</taxon>
        <taxon>Agaricomycetes</taxon>
        <taxon>Agaricomycetidae</taxon>
        <taxon>Boletales</taxon>
        <taxon>Suillineae</taxon>
        <taxon>Suillaceae</taxon>
        <taxon>Suillus</taxon>
    </lineage>
</organism>
<evidence type="ECO:0000313" key="3">
    <source>
        <dbReference type="Proteomes" id="UP000823399"/>
    </source>
</evidence>